<reference evidence="1 2" key="1">
    <citation type="submission" date="2023-09" db="EMBL/GenBank/DDBJ databases">
        <authorList>
            <person name="Wang M."/>
        </authorList>
    </citation>
    <scope>NUCLEOTIDE SEQUENCE [LARGE SCALE GENOMIC DNA]</scope>
    <source>
        <strain evidence="1">GT-2023</strain>
        <tissue evidence="1">Liver</tissue>
    </source>
</reference>
<comment type="caution">
    <text evidence="1">The sequence shown here is derived from an EMBL/GenBank/DDBJ whole genome shotgun (WGS) entry which is preliminary data.</text>
</comment>
<dbReference type="EMBL" id="JAYMGO010000016">
    <property type="protein sequence ID" value="KAL1259602.1"/>
    <property type="molecule type" value="Genomic_DNA"/>
</dbReference>
<proteinExistence type="predicted"/>
<sequence length="80" mass="8832">MGHYSSMAVQLWFLSRPSAHIVSFALEAQYGRSPPCFNGRLLAGLFSSQEMQAAVWRAGKYARKGGGTGRKKNPLFLLPM</sequence>
<gene>
    <name evidence="1" type="ORF">QQF64_010179</name>
</gene>
<organism evidence="1 2">
    <name type="scientific">Cirrhinus molitorella</name>
    <name type="common">mud carp</name>
    <dbReference type="NCBI Taxonomy" id="172907"/>
    <lineage>
        <taxon>Eukaryota</taxon>
        <taxon>Metazoa</taxon>
        <taxon>Chordata</taxon>
        <taxon>Craniata</taxon>
        <taxon>Vertebrata</taxon>
        <taxon>Euteleostomi</taxon>
        <taxon>Actinopterygii</taxon>
        <taxon>Neopterygii</taxon>
        <taxon>Teleostei</taxon>
        <taxon>Ostariophysi</taxon>
        <taxon>Cypriniformes</taxon>
        <taxon>Cyprinidae</taxon>
        <taxon>Labeoninae</taxon>
        <taxon>Labeonini</taxon>
        <taxon>Cirrhinus</taxon>
    </lineage>
</organism>
<accession>A0ABR3M6V5</accession>
<evidence type="ECO:0008006" key="3">
    <source>
        <dbReference type="Google" id="ProtNLM"/>
    </source>
</evidence>
<evidence type="ECO:0000313" key="2">
    <source>
        <dbReference type="Proteomes" id="UP001558613"/>
    </source>
</evidence>
<protein>
    <recommendedName>
        <fullName evidence="3">Secreted protein</fullName>
    </recommendedName>
</protein>
<evidence type="ECO:0000313" key="1">
    <source>
        <dbReference type="EMBL" id="KAL1259602.1"/>
    </source>
</evidence>
<name>A0ABR3M6V5_9TELE</name>
<keyword evidence="2" id="KW-1185">Reference proteome</keyword>
<dbReference type="Proteomes" id="UP001558613">
    <property type="component" value="Unassembled WGS sequence"/>
</dbReference>